<dbReference type="Pfam" id="PF13602">
    <property type="entry name" value="ADH_zinc_N_2"/>
    <property type="match status" value="1"/>
</dbReference>
<sequence length="353" mass="36786">MHAITIRGFGGPDVLTWTEVPDPVPASGEVVIDVVAAGVNRADLLQREGHYPPPPGAPDIPGLECAGVISAVGPGVDGWQPGDRVCALLGGGGYAERVAVRADHVLPIPAGVTLVEAAAFPEAACTVWSTVFMAARARAGETLLIHGGASGIGTFAVQLATAWGLRVTATAGTAEKCERVHALGAEFVINYRTQDFVAEISARTGGRGVDVVLDIVGGPYLARNLAVLAPDGRIVVIALQGGRRAELDLAALMTKRGSIYAAGLRARPPEQKAEIVSEVRTHVWPLIGSGQIRPVIEAQVPMHEAARAHRILEAGRHVGKVVLVHPARVMTETSTPPEETEAAPSGRQSTPPK</sequence>
<dbReference type="KEGG" id="ace:Acel_2101"/>
<dbReference type="NCBIfam" id="TIGR02824">
    <property type="entry name" value="quinone_pig3"/>
    <property type="match status" value="1"/>
</dbReference>
<dbReference type="InterPro" id="IPR011032">
    <property type="entry name" value="GroES-like_sf"/>
</dbReference>
<evidence type="ECO:0000313" key="6">
    <source>
        <dbReference type="Proteomes" id="UP000008221"/>
    </source>
</evidence>
<dbReference type="PANTHER" id="PTHR48106">
    <property type="entry name" value="QUINONE OXIDOREDUCTASE PIG3-RELATED"/>
    <property type="match status" value="1"/>
</dbReference>
<dbReference type="InterPro" id="IPR013154">
    <property type="entry name" value="ADH-like_N"/>
</dbReference>
<evidence type="ECO:0000259" key="4">
    <source>
        <dbReference type="SMART" id="SM00829"/>
    </source>
</evidence>
<dbReference type="eggNOG" id="COG0604">
    <property type="taxonomic scope" value="Bacteria"/>
</dbReference>
<dbReference type="FunCoup" id="A0LWR3">
    <property type="interactions" value="260"/>
</dbReference>
<dbReference type="Gene3D" id="3.90.180.10">
    <property type="entry name" value="Medium-chain alcohol dehydrogenases, catalytic domain"/>
    <property type="match status" value="1"/>
</dbReference>
<keyword evidence="1" id="KW-0521">NADP</keyword>
<gene>
    <name evidence="5" type="ordered locus">Acel_2101</name>
</gene>
<dbReference type="OrthoDB" id="9780520at2"/>
<keyword evidence="6" id="KW-1185">Reference proteome</keyword>
<dbReference type="SUPFAM" id="SSF50129">
    <property type="entry name" value="GroES-like"/>
    <property type="match status" value="1"/>
</dbReference>
<dbReference type="HOGENOM" id="CLU_026673_3_4_11"/>
<evidence type="ECO:0000313" key="5">
    <source>
        <dbReference type="EMBL" id="ABK53873.1"/>
    </source>
</evidence>
<feature type="compositionally biased region" description="Low complexity" evidence="3">
    <location>
        <begin position="331"/>
        <end position="345"/>
    </location>
</feature>
<proteinExistence type="predicted"/>
<protein>
    <submittedName>
        <fullName evidence="5">Alcohol dehydrogenase, zinc-binding domain protein</fullName>
    </submittedName>
</protein>
<dbReference type="Proteomes" id="UP000008221">
    <property type="component" value="Chromosome"/>
</dbReference>
<reference evidence="5 6" key="1">
    <citation type="journal article" date="2009" name="Genome Res.">
        <title>Complete genome of the cellulolytic thermophile Acidothermus cellulolyticus 11B provides insights into its ecophysiological and evolutionary adaptations.</title>
        <authorList>
            <person name="Barabote R.D."/>
            <person name="Xie G."/>
            <person name="Leu D.H."/>
            <person name="Normand P."/>
            <person name="Necsulea A."/>
            <person name="Daubin V."/>
            <person name="Medigue C."/>
            <person name="Adney W.S."/>
            <person name="Xu X.C."/>
            <person name="Lapidus A."/>
            <person name="Parales R.E."/>
            <person name="Detter C."/>
            <person name="Pujic P."/>
            <person name="Bruce D."/>
            <person name="Lavire C."/>
            <person name="Challacombe J.F."/>
            <person name="Brettin T.S."/>
            <person name="Berry A.M."/>
        </authorList>
    </citation>
    <scope>NUCLEOTIDE SEQUENCE [LARGE SCALE GENOMIC DNA]</scope>
    <source>
        <strain evidence="6">ATCC 43068 / DSM 8971 / 11B</strain>
    </source>
</reference>
<dbReference type="InParanoid" id="A0LWR3"/>
<dbReference type="STRING" id="351607.Acel_2101"/>
<dbReference type="GO" id="GO:0070402">
    <property type="term" value="F:NADPH binding"/>
    <property type="evidence" value="ECO:0007669"/>
    <property type="project" value="TreeGrafter"/>
</dbReference>
<dbReference type="SUPFAM" id="SSF51735">
    <property type="entry name" value="NAD(P)-binding Rossmann-fold domains"/>
    <property type="match status" value="1"/>
</dbReference>
<dbReference type="EMBL" id="CP000481">
    <property type="protein sequence ID" value="ABK53873.1"/>
    <property type="molecule type" value="Genomic_DNA"/>
</dbReference>
<dbReference type="CDD" id="cd05276">
    <property type="entry name" value="p53_inducible_oxidoreductase"/>
    <property type="match status" value="1"/>
</dbReference>
<keyword evidence="2" id="KW-0560">Oxidoreductase</keyword>
<dbReference type="AlphaFoldDB" id="A0LWR3"/>
<evidence type="ECO:0000256" key="1">
    <source>
        <dbReference type="ARBA" id="ARBA00022857"/>
    </source>
</evidence>
<evidence type="ECO:0000256" key="2">
    <source>
        <dbReference type="ARBA" id="ARBA00023002"/>
    </source>
</evidence>
<dbReference type="GO" id="GO:0016651">
    <property type="term" value="F:oxidoreductase activity, acting on NAD(P)H"/>
    <property type="evidence" value="ECO:0007669"/>
    <property type="project" value="TreeGrafter"/>
</dbReference>
<organism evidence="5 6">
    <name type="scientific">Acidothermus cellulolyticus (strain ATCC 43068 / DSM 8971 / 11B)</name>
    <dbReference type="NCBI Taxonomy" id="351607"/>
    <lineage>
        <taxon>Bacteria</taxon>
        <taxon>Bacillati</taxon>
        <taxon>Actinomycetota</taxon>
        <taxon>Actinomycetes</taxon>
        <taxon>Acidothermales</taxon>
        <taxon>Acidothermaceae</taxon>
        <taxon>Acidothermus</taxon>
    </lineage>
</organism>
<dbReference type="InterPro" id="IPR014189">
    <property type="entry name" value="Quinone_OxRdtase_PIG3"/>
</dbReference>
<dbReference type="Gene3D" id="3.40.50.720">
    <property type="entry name" value="NAD(P)-binding Rossmann-like Domain"/>
    <property type="match status" value="1"/>
</dbReference>
<feature type="region of interest" description="Disordered" evidence="3">
    <location>
        <begin position="329"/>
        <end position="353"/>
    </location>
</feature>
<name>A0LWR3_ACIC1</name>
<dbReference type="PANTHER" id="PTHR48106:SF8">
    <property type="entry name" value="OS02G0805600 PROTEIN"/>
    <property type="match status" value="1"/>
</dbReference>
<dbReference type="Pfam" id="PF08240">
    <property type="entry name" value="ADH_N"/>
    <property type="match status" value="1"/>
</dbReference>
<dbReference type="InterPro" id="IPR020843">
    <property type="entry name" value="ER"/>
</dbReference>
<dbReference type="RefSeq" id="WP_011720936.1">
    <property type="nucleotide sequence ID" value="NC_008578.1"/>
</dbReference>
<dbReference type="SMART" id="SM00829">
    <property type="entry name" value="PKS_ER"/>
    <property type="match status" value="1"/>
</dbReference>
<accession>A0LWR3</accession>
<dbReference type="InterPro" id="IPR036291">
    <property type="entry name" value="NAD(P)-bd_dom_sf"/>
</dbReference>
<feature type="domain" description="Enoyl reductase (ER)" evidence="4">
    <location>
        <begin position="10"/>
        <end position="323"/>
    </location>
</feature>
<evidence type="ECO:0000256" key="3">
    <source>
        <dbReference type="SAM" id="MobiDB-lite"/>
    </source>
</evidence>